<comment type="caution">
    <text evidence="1">The sequence shown here is derived from an EMBL/GenBank/DDBJ whole genome shotgun (WGS) entry which is preliminary data.</text>
</comment>
<sequence>MVVMKKGCSTGLTFGKINGVKLNVKLQNSQGLTAEWISVPLEGSEIDHLISGGVFSGFRMTETLSRPLVMEVFACVGDSGSFVIDTETLKVVGMVIGGLPTRNPPLTAITPFHAIFGWMNSRLRRQGIGFGDDCLKV</sequence>
<gene>
    <name evidence="1" type="ORF">TWF506_000218</name>
</gene>
<reference evidence="1 2" key="1">
    <citation type="submission" date="2019-10" db="EMBL/GenBank/DDBJ databases">
        <authorList>
            <person name="Palmer J.M."/>
        </authorList>
    </citation>
    <scope>NUCLEOTIDE SEQUENCE [LARGE SCALE GENOMIC DNA]</scope>
    <source>
        <strain evidence="1 2">TWF506</strain>
    </source>
</reference>
<proteinExistence type="predicted"/>
<accession>A0AAN8NDF9</accession>
<organism evidence="1 2">
    <name type="scientific">Arthrobotrys conoides</name>
    <dbReference type="NCBI Taxonomy" id="74498"/>
    <lineage>
        <taxon>Eukaryota</taxon>
        <taxon>Fungi</taxon>
        <taxon>Dikarya</taxon>
        <taxon>Ascomycota</taxon>
        <taxon>Pezizomycotina</taxon>
        <taxon>Orbiliomycetes</taxon>
        <taxon>Orbiliales</taxon>
        <taxon>Orbiliaceae</taxon>
        <taxon>Arthrobotrys</taxon>
    </lineage>
</organism>
<evidence type="ECO:0000313" key="2">
    <source>
        <dbReference type="Proteomes" id="UP001307849"/>
    </source>
</evidence>
<keyword evidence="2" id="KW-1185">Reference proteome</keyword>
<protein>
    <submittedName>
        <fullName evidence="1">Uncharacterized protein</fullName>
    </submittedName>
</protein>
<name>A0AAN8NDF9_9PEZI</name>
<dbReference type="Proteomes" id="UP001307849">
    <property type="component" value="Unassembled WGS sequence"/>
</dbReference>
<dbReference type="AlphaFoldDB" id="A0AAN8NDF9"/>
<evidence type="ECO:0000313" key="1">
    <source>
        <dbReference type="EMBL" id="KAK6519924.1"/>
    </source>
</evidence>
<dbReference type="EMBL" id="JAVHJM010000001">
    <property type="protein sequence ID" value="KAK6519924.1"/>
    <property type="molecule type" value="Genomic_DNA"/>
</dbReference>